<dbReference type="AlphaFoldDB" id="C8ZBZ8"/>
<dbReference type="Proteomes" id="UP000000286">
    <property type="component" value="Chromosome XI"/>
</dbReference>
<reference evidence="1 2" key="1">
    <citation type="journal article" date="2009" name="Proc. Natl. Acad. Sci. U.S.A.">
        <title>Eukaryote-to-eukaryote gene transfer events revealed by the genome sequence of the wine yeast Saccharomyces cerevisiae EC1118.</title>
        <authorList>
            <person name="Novo M."/>
            <person name="Bigey F."/>
            <person name="Beyne E."/>
            <person name="Galeote V."/>
            <person name="Gavory F."/>
            <person name="Mallet S."/>
            <person name="Cambot B."/>
            <person name="Legras J.L."/>
            <person name="Wincker P."/>
            <person name="Casaregola S."/>
            <person name="Dequin S."/>
        </authorList>
    </citation>
    <scope>NUCLEOTIDE SEQUENCE [LARGE SCALE GENOMIC DNA]</scope>
    <source>
        <strain evidence="2">Lalvin EC1118 / Prise de mousse</strain>
    </source>
</reference>
<evidence type="ECO:0000313" key="2">
    <source>
        <dbReference type="Proteomes" id="UP000000286"/>
    </source>
</evidence>
<dbReference type="HOGENOM" id="CLU_2147817_0_0_1"/>
<evidence type="ECO:0000313" key="1">
    <source>
        <dbReference type="EMBL" id="CAY80914.1"/>
    </source>
</evidence>
<sequence>MMLVTAHDMPIFAPTCNLMTISHQPLPSHLVRKSSSLHIAASTIHVKFIVRSHVIKMIAGIFLVCECHAKGGANSITASKQSPIIADLYDMKILIVFCLSYTNLIASKVKKQ</sequence>
<name>C8ZBZ8_YEAS8</name>
<proteinExistence type="predicted"/>
<organism evidence="1 2">
    <name type="scientific">Saccharomyces cerevisiae (strain Lalvin EC1118 / Prise de mousse)</name>
    <name type="common">Baker's yeast</name>
    <dbReference type="NCBI Taxonomy" id="643680"/>
    <lineage>
        <taxon>Eukaryota</taxon>
        <taxon>Fungi</taxon>
        <taxon>Dikarya</taxon>
        <taxon>Ascomycota</taxon>
        <taxon>Saccharomycotina</taxon>
        <taxon>Saccharomycetes</taxon>
        <taxon>Saccharomycetales</taxon>
        <taxon>Saccharomycetaceae</taxon>
        <taxon>Saccharomyces</taxon>
    </lineage>
</organism>
<protein>
    <submittedName>
        <fullName evidence="1">EC1118_1K5_0463p</fullName>
    </submittedName>
</protein>
<gene>
    <name evidence="1" type="ORF">EC1118_1K5_0463g</name>
</gene>
<accession>C8ZBZ8</accession>
<dbReference type="EMBL" id="FN393077">
    <property type="protein sequence ID" value="CAY80914.1"/>
    <property type="molecule type" value="Genomic_DNA"/>
</dbReference>